<comment type="caution">
    <text evidence="1">The sequence shown here is derived from an EMBL/GenBank/DDBJ whole genome shotgun (WGS) entry which is preliminary data.</text>
</comment>
<protein>
    <submittedName>
        <fullName evidence="1">39660_t:CDS:1</fullName>
    </submittedName>
</protein>
<feature type="non-terminal residue" evidence="1">
    <location>
        <position position="123"/>
    </location>
</feature>
<feature type="non-terminal residue" evidence="1">
    <location>
        <position position="1"/>
    </location>
</feature>
<keyword evidence="2" id="KW-1185">Reference proteome</keyword>
<dbReference type="Proteomes" id="UP000789901">
    <property type="component" value="Unassembled WGS sequence"/>
</dbReference>
<reference evidence="1 2" key="1">
    <citation type="submission" date="2021-06" db="EMBL/GenBank/DDBJ databases">
        <authorList>
            <person name="Kallberg Y."/>
            <person name="Tangrot J."/>
            <person name="Rosling A."/>
        </authorList>
    </citation>
    <scope>NUCLEOTIDE SEQUENCE [LARGE SCALE GENOMIC DNA]</scope>
    <source>
        <strain evidence="1 2">120-4 pot B 10/14</strain>
    </source>
</reference>
<evidence type="ECO:0000313" key="2">
    <source>
        <dbReference type="Proteomes" id="UP000789901"/>
    </source>
</evidence>
<accession>A0ABN7WLU8</accession>
<sequence>IALSRKVMLELLKYSTTNYGTDEVQKQIVDQRLKQISKIKKLVKNIHKEVIVKKANDFLIENNKNPIELNMASKSEETSSTMLQKSITYNFTSLKKSKQTESAALRIEALKKAWTIHFEDGKT</sequence>
<gene>
    <name evidence="1" type="ORF">GMARGA_LOCUS32401</name>
</gene>
<proteinExistence type="predicted"/>
<name>A0ABN7WLU8_GIGMA</name>
<organism evidence="1 2">
    <name type="scientific">Gigaspora margarita</name>
    <dbReference type="NCBI Taxonomy" id="4874"/>
    <lineage>
        <taxon>Eukaryota</taxon>
        <taxon>Fungi</taxon>
        <taxon>Fungi incertae sedis</taxon>
        <taxon>Mucoromycota</taxon>
        <taxon>Glomeromycotina</taxon>
        <taxon>Glomeromycetes</taxon>
        <taxon>Diversisporales</taxon>
        <taxon>Gigasporaceae</taxon>
        <taxon>Gigaspora</taxon>
    </lineage>
</organism>
<evidence type="ECO:0000313" key="1">
    <source>
        <dbReference type="EMBL" id="CAG8835109.1"/>
    </source>
</evidence>
<dbReference type="EMBL" id="CAJVQB010050826">
    <property type="protein sequence ID" value="CAG8835109.1"/>
    <property type="molecule type" value="Genomic_DNA"/>
</dbReference>